<sequence>MAFLVLMFESHRLVMFLGAARFFDGLAHISDGRDGWLGAFPWNKWYHDSELTPSRIIVEYARSLVLEYNDAHDPLPHSVPYT</sequence>
<dbReference type="EMBL" id="JBBPBN010000048">
    <property type="protein sequence ID" value="KAK8993616.1"/>
    <property type="molecule type" value="Genomic_DNA"/>
</dbReference>
<gene>
    <name evidence="1" type="ORF">V6N11_007843</name>
</gene>
<name>A0ABR2PZD5_9ROSI</name>
<accession>A0ABR2PZD5</accession>
<evidence type="ECO:0000313" key="2">
    <source>
        <dbReference type="Proteomes" id="UP001396334"/>
    </source>
</evidence>
<reference evidence="1 2" key="1">
    <citation type="journal article" date="2024" name="G3 (Bethesda)">
        <title>Genome assembly of Hibiscus sabdariffa L. provides insights into metabolisms of medicinal natural products.</title>
        <authorList>
            <person name="Kim T."/>
        </authorList>
    </citation>
    <scope>NUCLEOTIDE SEQUENCE [LARGE SCALE GENOMIC DNA]</scope>
    <source>
        <strain evidence="1">TK-2024</strain>
        <tissue evidence="1">Old leaves</tissue>
    </source>
</reference>
<keyword evidence="2" id="KW-1185">Reference proteome</keyword>
<evidence type="ECO:0000313" key="1">
    <source>
        <dbReference type="EMBL" id="KAK8993616.1"/>
    </source>
</evidence>
<protein>
    <submittedName>
        <fullName evidence="1">Uncharacterized protein</fullName>
    </submittedName>
</protein>
<proteinExistence type="predicted"/>
<comment type="caution">
    <text evidence="1">The sequence shown here is derived from an EMBL/GenBank/DDBJ whole genome shotgun (WGS) entry which is preliminary data.</text>
</comment>
<organism evidence="1 2">
    <name type="scientific">Hibiscus sabdariffa</name>
    <name type="common">roselle</name>
    <dbReference type="NCBI Taxonomy" id="183260"/>
    <lineage>
        <taxon>Eukaryota</taxon>
        <taxon>Viridiplantae</taxon>
        <taxon>Streptophyta</taxon>
        <taxon>Embryophyta</taxon>
        <taxon>Tracheophyta</taxon>
        <taxon>Spermatophyta</taxon>
        <taxon>Magnoliopsida</taxon>
        <taxon>eudicotyledons</taxon>
        <taxon>Gunneridae</taxon>
        <taxon>Pentapetalae</taxon>
        <taxon>rosids</taxon>
        <taxon>malvids</taxon>
        <taxon>Malvales</taxon>
        <taxon>Malvaceae</taxon>
        <taxon>Malvoideae</taxon>
        <taxon>Hibiscus</taxon>
    </lineage>
</organism>
<dbReference type="Proteomes" id="UP001396334">
    <property type="component" value="Unassembled WGS sequence"/>
</dbReference>